<keyword evidence="3" id="KW-1185">Reference proteome</keyword>
<reference evidence="2 3" key="1">
    <citation type="submission" date="2016-08" db="EMBL/GenBank/DDBJ databases">
        <title>Genome sequence of Clavibacter michiganensis subsp. michiganensis strain CASJ007.</title>
        <authorList>
            <person name="Thapa S.P."/>
            <person name="Coaker G."/>
        </authorList>
    </citation>
    <scope>NUCLEOTIDE SEQUENCE [LARGE SCALE GENOMIC DNA]</scope>
    <source>
        <strain evidence="2">CASJ007</strain>
    </source>
</reference>
<dbReference type="InterPro" id="IPR012347">
    <property type="entry name" value="Ferritin-like"/>
</dbReference>
<accession>A0A251XH54</accession>
<organism evidence="2 3">
    <name type="scientific">Clavibacter michiganensis subsp. michiganensis</name>
    <dbReference type="NCBI Taxonomy" id="33013"/>
    <lineage>
        <taxon>Bacteria</taxon>
        <taxon>Bacillati</taxon>
        <taxon>Actinomycetota</taxon>
        <taxon>Actinomycetes</taxon>
        <taxon>Micrococcales</taxon>
        <taxon>Microbacteriaceae</taxon>
        <taxon>Clavibacter</taxon>
    </lineage>
</organism>
<dbReference type="GO" id="GO:0008199">
    <property type="term" value="F:ferric iron binding"/>
    <property type="evidence" value="ECO:0007669"/>
    <property type="project" value="InterPro"/>
</dbReference>
<comment type="caution">
    <text evidence="2">The sequence shown here is derived from an EMBL/GenBank/DDBJ whole genome shotgun (WGS) entry which is preliminary data.</text>
</comment>
<dbReference type="SUPFAM" id="SSF47240">
    <property type="entry name" value="Ferritin-like"/>
    <property type="match status" value="1"/>
</dbReference>
<evidence type="ECO:0000313" key="3">
    <source>
        <dbReference type="Proteomes" id="UP000195062"/>
    </source>
</evidence>
<dbReference type="Gene3D" id="1.20.1260.10">
    <property type="match status" value="1"/>
</dbReference>
<sequence length="56" mass="6315">MTQRLEAAVHTMREVHDDVDEEDPTTADLLHGFITALEQYAWMVSAENRRVGSAAE</sequence>
<dbReference type="InterPro" id="IPR009078">
    <property type="entry name" value="Ferritin-like_SF"/>
</dbReference>
<name>A0A251XH54_CLAMM</name>
<gene>
    <name evidence="2" type="ORF">CMMCAS07_10005</name>
</gene>
<dbReference type="Proteomes" id="UP000195062">
    <property type="component" value="Unassembled WGS sequence"/>
</dbReference>
<dbReference type="EMBL" id="MDHH01000002">
    <property type="protein sequence ID" value="OUE02339.1"/>
    <property type="molecule type" value="Genomic_DNA"/>
</dbReference>
<proteinExistence type="predicted"/>
<evidence type="ECO:0000313" key="2">
    <source>
        <dbReference type="EMBL" id="OUE02339.1"/>
    </source>
</evidence>
<dbReference type="AlphaFoldDB" id="A0A251XH54"/>
<feature type="region of interest" description="Disordered" evidence="1">
    <location>
        <begin position="1"/>
        <end position="23"/>
    </location>
</feature>
<evidence type="ECO:0000256" key="1">
    <source>
        <dbReference type="SAM" id="MobiDB-lite"/>
    </source>
</evidence>
<protein>
    <submittedName>
        <fullName evidence="2">Uncharacterized protein</fullName>
    </submittedName>
</protein>